<dbReference type="OrthoDB" id="272810at2759"/>
<dbReference type="Proteomes" id="UP001057455">
    <property type="component" value="Unassembled WGS sequence"/>
</dbReference>
<feature type="compositionally biased region" description="Basic and acidic residues" evidence="3">
    <location>
        <begin position="528"/>
        <end position="539"/>
    </location>
</feature>
<dbReference type="GO" id="GO:0045053">
    <property type="term" value="P:protein retention in Golgi apparatus"/>
    <property type="evidence" value="ECO:0007669"/>
    <property type="project" value="TreeGrafter"/>
</dbReference>
<feature type="compositionally biased region" description="Polar residues" evidence="3">
    <location>
        <begin position="241"/>
        <end position="251"/>
    </location>
</feature>
<feature type="region of interest" description="Disordered" evidence="3">
    <location>
        <begin position="520"/>
        <end position="543"/>
    </location>
</feature>
<feature type="compositionally biased region" description="Polar residues" evidence="3">
    <location>
        <begin position="559"/>
        <end position="576"/>
    </location>
</feature>
<organism evidence="5 6">
    <name type="scientific">Babesia ovis</name>
    <dbReference type="NCBI Taxonomy" id="5869"/>
    <lineage>
        <taxon>Eukaryota</taxon>
        <taxon>Sar</taxon>
        <taxon>Alveolata</taxon>
        <taxon>Apicomplexa</taxon>
        <taxon>Aconoidasida</taxon>
        <taxon>Piroplasmida</taxon>
        <taxon>Babesiidae</taxon>
        <taxon>Babesia</taxon>
    </lineage>
</organism>
<feature type="domain" description="Chorein N-terminal" evidence="4">
    <location>
        <begin position="1"/>
        <end position="174"/>
    </location>
</feature>
<sequence length="3593" mass="400145">MFEGLVKRLLDTYLAPYVDGITQNLQLAVWSGNIVLENLTLKTDITEKLALPFDVHFGKIGRLKVTIPWASLGATPVKVLVDSVYLCISGIACDKTDEELLRYVRISKEKLTGILENEYSAFVNSLNIKSDMNSSYLIRLSQKVLNNIQIDLTNIHLHCADPRHAFGFIIDSISISKYKPEDGNGILKVVTDDTVKEEAVTHVCSLSGFSIYERPGEPYEDELTQESTDSDTTPKEKTIDPESSNTDPQESLETKLGALALTDKNDGPDVETDLHATAEAKRRIKRAENTLLKFSAGSLETNTLLDKLSFSLLLAINVKNKSIFASLRVGAAENSRDLKDGERNSLSIVLSLESLRSFVDMWANLVLESERSERLLMEKAYTVDLSPEGIKGATREEYITLYTKQINARHGYGEPLSFVEKERLNVLTDVVPARHLARWRFAAHKLTDAVAASEQSKKLEMARNTGASSPATTTWFGWLKGVAASVNKRNIFASKKPDGGDVPAVGDIPHEFKESEPMALESGNVNSDKQDLQNKDGATKSESAVADELLDTVDGTASGYDQNGLSDGAGTTTPFVDSTPLEYNDDSNYLDYARFDTSSDDGPVECLPGGLVLTSEEIELIKDAMALGDMFEDSMATSNYYFECALPHFEFKIEVGGHVVGACDSLCMSTGNLNLQIYCNAAVDTNDRDTYNAYFTMNLDSFEVRYKNSVIMTFLKNGAIDDIDDIGEETSSYANLENFVIDLNLVHKVTNQGNVMMVKGELKPMETHLIPAVMSELLEILVYILPSFTARQNSGTISTNVLEDCKINGPVSNKISLGTAVDDEAWVVDRNTARMAVEHLPALFTFDIKFAAPILLLYNDVGDCINLRFGTLNLLSNGACPLSAMSGTIELKETQLSCRRHDSTHNSWYSFLRPLPVKIHYNCDVFSKALNLDILFEELFMQATPMDTALLYNVPSEIISCLMGARASLRRHRAVKPVVEAPPASATLEKMAFNLKAMVIFCHSGFAVLNADGCQVFKLDMHNVSLEMEVSKGNCKALLGFERIMMSNPAMDMPLFFTQLDQATNNRSSAANTYDEDNEFEDALEETVKSLQIEIHRNEASQVAVDANITEIEGNWQYTSIKLIIDTMEEYKKFCYLKDNEEKSVETPIYGSAENSTSSDSGTLSKDETDPVPYSDSIPEISTPTKGESSVEPTGSEVTSVTRNVHRASTTLSSTLTSSCEYDKEDSIVQGDTTLIRTDTIPALSDGTVWREVEDCNINITDLPTLLSEQEDRPYKTIVSVKVKGAAIVFWNAQSQAEARLSVSGIAYDLQKYDNTESVSQLEVGTAKLTFGNRCLLSYTDTKTLEEGDITSANGTTTDKPLMNIRWKLYDSANLGVTYSMCINGVLERIVIVYFHQDLTRLLDYLDDGILTVFISRSYHKVVEVAASTHLFYSFSVASPIFLIPENKAILPHTWQQPIAPGSTLPDHVTKSSAPMLCTPKDSGDNFCRQMAKKLSGIVDTWYIGSYLLFELGHLYIRNGYTQREGNVKRSAVYLKMLGTRASIIEQTNGSPDVMGSILQSTDLAVCYIGGGMLDLGIDSEAWVLKLTRMQLSFIVDVLNENICGSSYKTRVQGNVAQHKAQSRCSIRLSLKRFEFDTLFGSFKPLAKFRFNGITVCLNYASDSVLMTSCYQFALCGKTLTVDDTRRDSVNAHRRLINCFVQESDDDLDLPGGEEDEREEGEIYCMEPSVDRLLQNWLRYYKSRTGHDLFSSASSADYYGIKLVVVNENNQTNVDCMVANAGISLLCIHAMDLLRYFTLSYGASSMAMFPKYYQSTQSVLSEKTYMFNFKTTNGKFIAFSQMDSTTSPQLELSTDFILEMTIQNGSFNFVKVDVLGCKLERVYPTSGKRQVLCSCLEVYGSGQYVTEQQGYKMFFNFAVPPSNLTLYTKDLSVILAAFTSVLTDGPSAAPPKIEDNPSVKGGNGGSRFISVSFNIKGIKITFFDDMRKCLVPMMRLSVASDNIEYMSLPIEKRYTIVRCSTRLEYFNAVIGDWEPCLERCNFSLEYTNNINTQRPVNRQGKSTRSSSEDDWKDFVPNKVLKISSAHNILINITPSLCQLLLWFIPMLTDNIQRGLISLDTEGEEPDVQVENSAYRYVNLTGHEYQVFTIGGVGNSSTGINGLMSIKMSNVPSELDSIVSLVGADETSSSSIYVVPRPPHEQVEILCKSMGISDKETVERDLMVTRSLMKTTENLSHSKSFMPSSYATPFENGTCAAMVPLARNCCVLLNSPIEDLPRSYNMDTLICEVKTPHPSHKLLMFTSTVRVYNRSGMPLLLTFLNQNYGVIPVSSLRTRGAPISILDRGDALGDDFGETTTVQFPDSSLQYLREEQDEDGYTMLLEHNHFASVPECAFQGPSHAIMSFLPAPLAMNHAFMESFKRKARGKDESSSEMWLKLSNTTGWSKIIDSSRHHGTRMRQCYCPGFTKSNFLYFVVSVVKRRSAFPANVEMSEIVIYPALSVMNTLPLELDVCLGANDRVPTDEAVLGTKKTDCCIQETLTLLRESITHIYSLPPNESLTFMAKICYNGSNIWSERVTKIYGTSETHTMLSIPIRGMAPVELELIRYPGGLPVSSTSFQGHLSLIINAPWRFIDRTGLGISFQRRLPRAVMCGLSFFSSDDEDDALHLCVNGRTSDRIDSSVRMPAVGGYTYALVETGGKHHSVCLVTEKISIGGLSNHVACRITSAIPSFLFTNNLNNDIFIRKDSRMQPIRIESGKSVAIPWVSSKAIADPSRLASAVASIEFKATEDSQWSNPILLSESHSGQTYMSVKQEKSNKPLVFCISVVPNGGTKYCSISYPQKVNEGFVLINQCPYIKAAMVRTFHQGGEMTAKGNGVYFTAKYGQSVHFGWQQPFLNKTRICQVMLWLDKNTVAPVKPLVINIGSPAFRYRQVEVSTPEYANNHSILVSVENRGDYISITINPSRPYLELERSFVESTYSSRASISSTAAPSVAYSNASEQGDSTPERKERESRATLELNPEVLKSTEGIIDTNEEDDLLTETVVRSLQMQIQLSQIGLSLVSHNLHEELIFLEMSTVSFVCLWNGDHQRLELRISDIQIDNQTEEKQLEEDQYSTILVNRRKAIGNENQRHVLQIYVDRPFASSKDLCLKKVFVALDDLEVDISDVLLSRVYNFYKECMKCMGNWGSRKKVDLQVVDTWVQREAEEKLGSLDKNPLPPRMLVLDFLFIERFNLVLWCSFDLEKLHMLGDLMRMGLRIICVSRHFELMGAPLQFQQEYFCNCRGSITSFYEQIKDKYVHAALGCIGSLLGYSSLLNIPKIPINVGRNTIEFAADAVDSVSSGIGSLLSKFTFDNEYINKRQRDRMTLPSGNMRDGILSAGKSIGEGFMSLTNIVTKPIEGAQKGGMGGFIRGLGKGLAGSIVKPIDKVGQAVSHMSRTIKVNMSKQLEGQRWCVEPCRRPRMLWGEYSQLKPYSLSDAEIRQQLGSKFSKNIVHCETVAKRNHPQSHLALLFYPSKVYYVDLKPKPSILWKVAISDIQECRASCYGVIIRVADGTVQVPCTNASLIYSIFTTLQQAKRQSKSSIVIGPELFESYK</sequence>
<evidence type="ECO:0000259" key="4">
    <source>
        <dbReference type="Pfam" id="PF12624"/>
    </source>
</evidence>
<comment type="caution">
    <text evidence="5">The sequence shown here is derived from an EMBL/GenBank/DDBJ whole genome shotgun (WGS) entry which is preliminary data.</text>
</comment>
<feature type="compositionally biased region" description="Basic and acidic residues" evidence="3">
    <location>
        <begin position="3003"/>
        <end position="3013"/>
    </location>
</feature>
<reference evidence="5" key="1">
    <citation type="submission" date="2019-12" db="EMBL/GenBank/DDBJ databases">
        <title>Genome sequence of Babesia ovis.</title>
        <authorList>
            <person name="Yamagishi J."/>
            <person name="Sevinc F."/>
            <person name="Xuan X."/>
        </authorList>
    </citation>
    <scope>NUCLEOTIDE SEQUENCE</scope>
    <source>
        <strain evidence="5">Selcuk</strain>
    </source>
</reference>
<proteinExistence type="inferred from homology"/>
<evidence type="ECO:0000313" key="5">
    <source>
        <dbReference type="EMBL" id="GFE52827.1"/>
    </source>
</evidence>
<evidence type="ECO:0000313" key="6">
    <source>
        <dbReference type="Proteomes" id="UP001057455"/>
    </source>
</evidence>
<dbReference type="PANTHER" id="PTHR16166">
    <property type="entry name" value="VACUOLAR PROTEIN SORTING-ASSOCIATED PROTEIN VPS13"/>
    <property type="match status" value="1"/>
</dbReference>
<dbReference type="PANTHER" id="PTHR16166:SF93">
    <property type="entry name" value="INTERMEMBRANE LIPID TRANSFER PROTEIN VPS13"/>
    <property type="match status" value="1"/>
</dbReference>
<dbReference type="InterPro" id="IPR026854">
    <property type="entry name" value="VPS13_N"/>
</dbReference>
<feature type="region of interest" description="Disordered" evidence="3">
    <location>
        <begin position="556"/>
        <end position="580"/>
    </location>
</feature>
<comment type="similarity">
    <text evidence="1">Belongs to the VPS13 family.</text>
</comment>
<gene>
    <name evidence="5" type="ORF">BaOVIS_002310</name>
</gene>
<dbReference type="EMBL" id="BLIY01000003">
    <property type="protein sequence ID" value="GFE52827.1"/>
    <property type="molecule type" value="Genomic_DNA"/>
</dbReference>
<feature type="compositionally biased region" description="Polar residues" evidence="3">
    <location>
        <begin position="1153"/>
        <end position="1164"/>
    </location>
</feature>
<feature type="region of interest" description="Disordered" evidence="3">
    <location>
        <begin position="2991"/>
        <end position="3013"/>
    </location>
</feature>
<keyword evidence="6" id="KW-1185">Reference proteome</keyword>
<dbReference type="GO" id="GO:0006623">
    <property type="term" value="P:protein targeting to vacuole"/>
    <property type="evidence" value="ECO:0007669"/>
    <property type="project" value="TreeGrafter"/>
</dbReference>
<feature type="region of interest" description="Disordered" evidence="3">
    <location>
        <begin position="1147"/>
        <end position="1204"/>
    </location>
</feature>
<feature type="compositionally biased region" description="Polar residues" evidence="3">
    <location>
        <begin position="1180"/>
        <end position="1203"/>
    </location>
</feature>
<accession>A0A9W5WU31</accession>
<feature type="compositionally biased region" description="Polar residues" evidence="3">
    <location>
        <begin position="2992"/>
        <end position="3002"/>
    </location>
</feature>
<keyword evidence="2" id="KW-0813">Transport</keyword>
<dbReference type="InterPro" id="IPR026847">
    <property type="entry name" value="VPS13"/>
</dbReference>
<evidence type="ECO:0000256" key="2">
    <source>
        <dbReference type="ARBA" id="ARBA00022448"/>
    </source>
</evidence>
<name>A0A9W5WU31_BABOV</name>
<feature type="region of interest" description="Disordered" evidence="3">
    <location>
        <begin position="214"/>
        <end position="251"/>
    </location>
</feature>
<evidence type="ECO:0000256" key="3">
    <source>
        <dbReference type="SAM" id="MobiDB-lite"/>
    </source>
</evidence>
<dbReference type="Pfam" id="PF12624">
    <property type="entry name" value="VPS13_N"/>
    <property type="match status" value="1"/>
</dbReference>
<protein>
    <submittedName>
        <fullName evidence="5">Vacuolar sorting-associated protein 13C, putative</fullName>
    </submittedName>
</protein>
<evidence type="ECO:0000256" key="1">
    <source>
        <dbReference type="ARBA" id="ARBA00006545"/>
    </source>
</evidence>